<sequence>MVYVKKSTCRMIFILSLLLLCFKLPLHAQRMAVKTNTIGWLTASPNIETEFILGRHFSLDASIAGNPIRTDKFRTTFFHVQPEIRYWLNRPLVSHFFGLTAFSNSYNILIDDVYRKGDAFAGGVTYGYDWVLNRHWNIEATIGVGVLRYRQFKYDKGTAKPATPNDSKTTFAPIKLGISIAYVFH</sequence>
<proteinExistence type="predicted"/>
<comment type="caution">
    <text evidence="1">The sequence shown here is derived from an EMBL/GenBank/DDBJ whole genome shotgun (WGS) entry which is preliminary data.</text>
</comment>
<protein>
    <recommendedName>
        <fullName evidence="2">DUF3575 domain-containing protein</fullName>
    </recommendedName>
</protein>
<dbReference type="InterPro" id="IPR021958">
    <property type="entry name" value="DUF3575"/>
</dbReference>
<name>J9CFN3_9ZZZZ</name>
<evidence type="ECO:0008006" key="2">
    <source>
        <dbReference type="Google" id="ProtNLM"/>
    </source>
</evidence>
<dbReference type="Pfam" id="PF12099">
    <property type="entry name" value="DUF3575"/>
    <property type="match status" value="1"/>
</dbReference>
<dbReference type="EMBL" id="AMCI01004080">
    <property type="protein sequence ID" value="EJW98845.1"/>
    <property type="molecule type" value="Genomic_DNA"/>
</dbReference>
<dbReference type="InterPro" id="IPR036709">
    <property type="entry name" value="Autotransporte_beta_dom_sf"/>
</dbReference>
<reference evidence="1" key="1">
    <citation type="journal article" date="2012" name="PLoS ONE">
        <title>Gene sets for utilization of primary and secondary nutrition supplies in the distal gut of endangered iberian lynx.</title>
        <authorList>
            <person name="Alcaide M."/>
            <person name="Messina E."/>
            <person name="Richter M."/>
            <person name="Bargiela R."/>
            <person name="Peplies J."/>
            <person name="Huws S.A."/>
            <person name="Newbold C.J."/>
            <person name="Golyshin P.N."/>
            <person name="Simon M.A."/>
            <person name="Lopez G."/>
            <person name="Yakimov M.M."/>
            <person name="Ferrer M."/>
        </authorList>
    </citation>
    <scope>NUCLEOTIDE SEQUENCE</scope>
</reference>
<dbReference type="AlphaFoldDB" id="J9CFN3"/>
<accession>J9CFN3</accession>
<organism evidence="1">
    <name type="scientific">gut metagenome</name>
    <dbReference type="NCBI Taxonomy" id="749906"/>
    <lineage>
        <taxon>unclassified sequences</taxon>
        <taxon>metagenomes</taxon>
        <taxon>organismal metagenomes</taxon>
    </lineage>
</organism>
<evidence type="ECO:0000313" key="1">
    <source>
        <dbReference type="EMBL" id="EJW98845.1"/>
    </source>
</evidence>
<dbReference type="SUPFAM" id="SSF103515">
    <property type="entry name" value="Autotransporter"/>
    <property type="match status" value="1"/>
</dbReference>
<gene>
    <name evidence="1" type="ORF">EVA_13048</name>
</gene>